<gene>
    <name evidence="4" type="ordered locus">RPD_2730</name>
</gene>
<proteinExistence type="inferred from homology"/>
<dbReference type="EMBL" id="CP000283">
    <property type="protein sequence ID" value="ABE39959.1"/>
    <property type="molecule type" value="Genomic_DNA"/>
</dbReference>
<dbReference type="Proteomes" id="UP000001818">
    <property type="component" value="Chromosome"/>
</dbReference>
<dbReference type="Pfam" id="PF07012">
    <property type="entry name" value="Curlin_rpt"/>
    <property type="match status" value="1"/>
</dbReference>
<comment type="similarity">
    <text evidence="1">Belongs to the CsgA/CsgB family.</text>
</comment>
<dbReference type="GO" id="GO:0007155">
    <property type="term" value="P:cell adhesion"/>
    <property type="evidence" value="ECO:0007669"/>
    <property type="project" value="InterPro"/>
</dbReference>
<feature type="signal peptide" evidence="3">
    <location>
        <begin position="1"/>
        <end position="32"/>
    </location>
</feature>
<evidence type="ECO:0000313" key="5">
    <source>
        <dbReference type="Proteomes" id="UP000001818"/>
    </source>
</evidence>
<dbReference type="AlphaFoldDB" id="Q136N0"/>
<evidence type="ECO:0000256" key="3">
    <source>
        <dbReference type="SAM" id="SignalP"/>
    </source>
</evidence>
<dbReference type="KEGG" id="rpd:RPD_2730"/>
<protein>
    <submittedName>
        <fullName evidence="4">Putative minor curlin subunit (Fimbrin sef17 minor subunit)</fullName>
    </submittedName>
</protein>
<evidence type="ECO:0000256" key="2">
    <source>
        <dbReference type="ARBA" id="ARBA00022729"/>
    </source>
</evidence>
<name>Q136N0_RHOPS</name>
<sequence precursor="true">MITSFYYETRFRMIRFKAFSIAMMALLGGVEACPAQSRDPFTDLSGYLVAPSGQVIPSETVYSGNSAGQNSATVTQVGSNNSAVVDVQGSRNTTLQTQTGVKNESSILLTGNQNRVRETQIGSGNSADITVSGNNNNITNTQIGSNLGIGVNQIGNGKSVSITQIGVGR</sequence>
<dbReference type="GO" id="GO:0009289">
    <property type="term" value="C:pilus"/>
    <property type="evidence" value="ECO:0007669"/>
    <property type="project" value="InterPro"/>
</dbReference>
<dbReference type="InterPro" id="IPR009742">
    <property type="entry name" value="Curlin_rpt"/>
</dbReference>
<dbReference type="HOGENOM" id="CLU_1625798_0_0_5"/>
<feature type="chain" id="PRO_5004181920" evidence="3">
    <location>
        <begin position="33"/>
        <end position="169"/>
    </location>
</feature>
<accession>Q136N0</accession>
<reference evidence="4 5" key="1">
    <citation type="submission" date="2006-03" db="EMBL/GenBank/DDBJ databases">
        <title>Complete sequence of Rhodopseudomonas palustris BisB5.</title>
        <authorList>
            <consortium name="US DOE Joint Genome Institute"/>
            <person name="Copeland A."/>
            <person name="Lucas S."/>
            <person name="Lapidus A."/>
            <person name="Barry K."/>
            <person name="Detter J.C."/>
            <person name="Glavina del Rio T."/>
            <person name="Hammon N."/>
            <person name="Israni S."/>
            <person name="Dalin E."/>
            <person name="Tice H."/>
            <person name="Pitluck S."/>
            <person name="Chain P."/>
            <person name="Malfatti S."/>
            <person name="Shin M."/>
            <person name="Vergez L."/>
            <person name="Schmutz J."/>
            <person name="Larimer F."/>
            <person name="Land M."/>
            <person name="Hauser L."/>
            <person name="Pelletier D.A."/>
            <person name="Kyrpides N."/>
            <person name="Lykidis A."/>
            <person name="Oda Y."/>
            <person name="Harwood C.S."/>
            <person name="Richardson P."/>
        </authorList>
    </citation>
    <scope>NUCLEOTIDE SEQUENCE [LARGE SCALE GENOMIC DNA]</scope>
    <source>
        <strain evidence="4 5">BisB5</strain>
    </source>
</reference>
<evidence type="ECO:0000313" key="4">
    <source>
        <dbReference type="EMBL" id="ABE39959.1"/>
    </source>
</evidence>
<evidence type="ECO:0000256" key="1">
    <source>
        <dbReference type="ARBA" id="ARBA00009766"/>
    </source>
</evidence>
<organism evidence="4 5">
    <name type="scientific">Rhodopseudomonas palustris (strain BisB5)</name>
    <dbReference type="NCBI Taxonomy" id="316057"/>
    <lineage>
        <taxon>Bacteria</taxon>
        <taxon>Pseudomonadati</taxon>
        <taxon>Pseudomonadota</taxon>
        <taxon>Alphaproteobacteria</taxon>
        <taxon>Hyphomicrobiales</taxon>
        <taxon>Nitrobacteraceae</taxon>
        <taxon>Rhodopseudomonas</taxon>
    </lineage>
</organism>
<dbReference type="eggNOG" id="ENOG5032AAR">
    <property type="taxonomic scope" value="Bacteria"/>
</dbReference>
<dbReference type="STRING" id="316057.RPD_2730"/>
<keyword evidence="2 3" id="KW-0732">Signal</keyword>